<reference evidence="2" key="1">
    <citation type="submission" date="2019-02" db="EMBL/GenBank/DDBJ databases">
        <authorList>
            <person name="Gruber-Vodicka R. H."/>
            <person name="Seah K. B. B."/>
        </authorList>
    </citation>
    <scope>NUCLEOTIDE SEQUENCE</scope>
    <source>
        <strain evidence="2">BECK_BZ106</strain>
    </source>
</reference>
<accession>A0A450SQW5</accession>
<dbReference type="EMBL" id="CAADFD010000027">
    <property type="protein sequence ID" value="VFJ56331.1"/>
    <property type="molecule type" value="Genomic_DNA"/>
</dbReference>
<dbReference type="AlphaFoldDB" id="A0A450SQW5"/>
<gene>
    <name evidence="2" type="ORF">BECKFW1821B_GA0114236_102710</name>
</gene>
<organism evidence="2">
    <name type="scientific">Candidatus Kentrum sp. FW</name>
    <dbReference type="NCBI Taxonomy" id="2126338"/>
    <lineage>
        <taxon>Bacteria</taxon>
        <taxon>Pseudomonadati</taxon>
        <taxon>Pseudomonadota</taxon>
        <taxon>Gammaproteobacteria</taxon>
        <taxon>Candidatus Kentrum</taxon>
    </lineage>
</organism>
<sequence>MPMLNEIANHPEQSRCRTSSSEMKEGVAGVEVTALHIVFNNR</sequence>
<protein>
    <submittedName>
        <fullName evidence="2">Uncharacterized protein</fullName>
    </submittedName>
</protein>
<proteinExistence type="predicted"/>
<name>A0A450SQW5_9GAMM</name>
<feature type="region of interest" description="Disordered" evidence="1">
    <location>
        <begin position="1"/>
        <end position="23"/>
    </location>
</feature>
<evidence type="ECO:0000313" key="2">
    <source>
        <dbReference type="EMBL" id="VFJ56331.1"/>
    </source>
</evidence>
<evidence type="ECO:0000256" key="1">
    <source>
        <dbReference type="SAM" id="MobiDB-lite"/>
    </source>
</evidence>